<sequence length="252" mass="28410">MASLAKEDVVPGVCLIMNQSEEDSDFVRELLFQDELLKPNADGCLWENRNKYYSCQVEVLIAKDWSEIKPNKLKEVCATLIYLGELNDASQMSSLEKILAQDLDNSDTKLVVAQNLKQEALKSELNQLVIEHGMEIIDLSEEFKEDDDDNDGTSGIFAKTPQKRIIEALQTCPWPNMNSRNGTPKRLENAPNAGQEPEMEDFEKLFAQFATFKEQSTNMSESERKKHAENVVLSFWNALGGDPEELAGLDSD</sequence>
<evidence type="ECO:0000256" key="1">
    <source>
        <dbReference type="SAM" id="MobiDB-lite"/>
    </source>
</evidence>
<dbReference type="Gene3D" id="3.40.50.11960">
    <property type="match status" value="1"/>
</dbReference>
<dbReference type="Proteomes" id="UP000318571">
    <property type="component" value="Chromosome 10"/>
</dbReference>
<dbReference type="PANTHER" id="PTHR14659">
    <property type="entry name" value="ALPHA- AND GAMMA-ADAPTIN-BINDING PROTEIN P34"/>
    <property type="match status" value="1"/>
</dbReference>
<dbReference type="AlphaFoldDB" id="A0A553NCL1"/>
<dbReference type="InterPro" id="IPR019341">
    <property type="entry name" value="Alpha/Gamma-adaptin-bd_p34"/>
</dbReference>
<protein>
    <submittedName>
        <fullName evidence="2">Uncharacterized protein</fullName>
    </submittedName>
</protein>
<dbReference type="PANTHER" id="PTHR14659:SF1">
    <property type="entry name" value="ALPHA- AND GAMMA-ADAPTIN-BINDING PROTEIN P34"/>
    <property type="match status" value="1"/>
</dbReference>
<evidence type="ECO:0000313" key="3">
    <source>
        <dbReference type="Proteomes" id="UP000318571"/>
    </source>
</evidence>
<name>A0A553NCL1_TIGCA</name>
<gene>
    <name evidence="2" type="ORF">TCAL_04011</name>
</gene>
<organism evidence="2 3">
    <name type="scientific">Tigriopus californicus</name>
    <name type="common">Marine copepod</name>
    <dbReference type="NCBI Taxonomy" id="6832"/>
    <lineage>
        <taxon>Eukaryota</taxon>
        <taxon>Metazoa</taxon>
        <taxon>Ecdysozoa</taxon>
        <taxon>Arthropoda</taxon>
        <taxon>Crustacea</taxon>
        <taxon>Multicrustacea</taxon>
        <taxon>Hexanauplia</taxon>
        <taxon>Copepoda</taxon>
        <taxon>Harpacticoida</taxon>
        <taxon>Harpacticidae</taxon>
        <taxon>Tigriopus</taxon>
    </lineage>
</organism>
<dbReference type="OrthoDB" id="1741717at2759"/>
<feature type="region of interest" description="Disordered" evidence="1">
    <location>
        <begin position="173"/>
        <end position="201"/>
    </location>
</feature>
<dbReference type="EMBL" id="VCGU01000458">
    <property type="protein sequence ID" value="TRY63180.1"/>
    <property type="molecule type" value="Genomic_DNA"/>
</dbReference>
<reference evidence="2 3" key="1">
    <citation type="journal article" date="2018" name="Nat. Ecol. Evol.">
        <title>Genomic signatures of mitonuclear coevolution across populations of Tigriopus californicus.</title>
        <authorList>
            <person name="Barreto F.S."/>
            <person name="Watson E.T."/>
            <person name="Lima T.G."/>
            <person name="Willett C.S."/>
            <person name="Edmands S."/>
            <person name="Li W."/>
            <person name="Burton R.S."/>
        </authorList>
    </citation>
    <scope>NUCLEOTIDE SEQUENCE [LARGE SCALE GENOMIC DNA]</scope>
    <source>
        <strain evidence="2 3">San Diego</strain>
    </source>
</reference>
<keyword evidence="3" id="KW-1185">Reference proteome</keyword>
<dbReference type="STRING" id="6832.A0A553NCL1"/>
<proteinExistence type="predicted"/>
<dbReference type="Pfam" id="PF10199">
    <property type="entry name" value="Adaptin_binding"/>
    <property type="match status" value="1"/>
</dbReference>
<dbReference type="OMA" id="FAQFATF"/>
<evidence type="ECO:0000313" key="2">
    <source>
        <dbReference type="EMBL" id="TRY63180.1"/>
    </source>
</evidence>
<accession>A0A553NCL1</accession>
<comment type="caution">
    <text evidence="2">The sequence shown here is derived from an EMBL/GenBank/DDBJ whole genome shotgun (WGS) entry which is preliminary data.</text>
</comment>